<dbReference type="RefSeq" id="WP_012074649.1">
    <property type="nucleotide sequence ID" value="NZ_CP020560.1"/>
</dbReference>
<dbReference type="SMART" id="SM00421">
    <property type="entry name" value="HTH_LUXR"/>
    <property type="match status" value="1"/>
</dbReference>
<keyword evidence="1" id="KW-0597">Phosphoprotein</keyword>
<dbReference type="Pfam" id="PF00196">
    <property type="entry name" value="GerE"/>
    <property type="match status" value="1"/>
</dbReference>
<dbReference type="InterPro" id="IPR058245">
    <property type="entry name" value="NreC/VraR/RcsB-like_REC"/>
</dbReference>
<dbReference type="PROSITE" id="PS50110">
    <property type="entry name" value="RESPONSE_REGULATORY"/>
    <property type="match status" value="1"/>
</dbReference>
<dbReference type="PROSITE" id="PS50043">
    <property type="entry name" value="HTH_LUXR_2"/>
    <property type="match status" value="1"/>
</dbReference>
<dbReference type="Pfam" id="PF00072">
    <property type="entry name" value="Response_reg"/>
    <property type="match status" value="1"/>
</dbReference>
<gene>
    <name evidence="3" type="ORF">CSB93_2574</name>
</gene>
<dbReference type="GO" id="GO:0006355">
    <property type="term" value="P:regulation of DNA-templated transcription"/>
    <property type="evidence" value="ECO:0007669"/>
    <property type="project" value="InterPro"/>
</dbReference>
<dbReference type="SMART" id="SM00448">
    <property type="entry name" value="REC"/>
    <property type="match status" value="1"/>
</dbReference>
<sequence length="213" mass="23323">MKTRVLLVDDHALTLIGMRCLLGAFDDLQIVGQAQDADGLLTQLDTHPCDLLITDLMMPDSQQADGLRLVQKVRRRYPQLQIIVVTMLNNPALISSLLKLGIRGLVSKRGVLNDLPKAIRHGGRRPFLSHSIGHLLDVGAAEHGKPLASLEELTPREVEVLRLYGSGLAIGEIALRLCRSKQTISAQKSSAMRKLGLDTNAGLYLYIQEHGLA</sequence>
<dbReference type="InterPro" id="IPR036388">
    <property type="entry name" value="WH-like_DNA-bd_sf"/>
</dbReference>
<dbReference type="InterPro" id="IPR016032">
    <property type="entry name" value="Sig_transdc_resp-reg_C-effctor"/>
</dbReference>
<dbReference type="PRINTS" id="PR00038">
    <property type="entry name" value="HTHLUXR"/>
</dbReference>
<organism evidence="3 4">
    <name type="scientific">Pseudomonas paraeruginosa</name>
    <dbReference type="NCBI Taxonomy" id="2994495"/>
    <lineage>
        <taxon>Bacteria</taxon>
        <taxon>Pseudomonadati</taxon>
        <taxon>Pseudomonadota</taxon>
        <taxon>Gammaproteobacteria</taxon>
        <taxon>Pseudomonadales</taxon>
        <taxon>Pseudomonadaceae</taxon>
        <taxon>Pseudomonas</taxon>
    </lineage>
</organism>
<evidence type="ECO:0000313" key="4">
    <source>
        <dbReference type="Proteomes" id="UP000238390"/>
    </source>
</evidence>
<dbReference type="SUPFAM" id="SSF52172">
    <property type="entry name" value="CheY-like"/>
    <property type="match status" value="1"/>
</dbReference>
<proteinExistence type="predicted"/>
<dbReference type="GO" id="GO:0003677">
    <property type="term" value="F:DNA binding"/>
    <property type="evidence" value="ECO:0007669"/>
    <property type="project" value="UniProtKB-KW"/>
</dbReference>
<dbReference type="GeneID" id="77219805"/>
<keyword evidence="2" id="KW-0238">DNA-binding</keyword>
<dbReference type="GO" id="GO:0000160">
    <property type="term" value="P:phosphorelay signal transduction system"/>
    <property type="evidence" value="ECO:0007669"/>
    <property type="project" value="InterPro"/>
</dbReference>
<keyword evidence="4" id="KW-1185">Reference proteome</keyword>
<dbReference type="Gene3D" id="1.10.10.10">
    <property type="entry name" value="Winged helix-like DNA-binding domain superfamily/Winged helix DNA-binding domain"/>
    <property type="match status" value="1"/>
</dbReference>
<dbReference type="InterPro" id="IPR039420">
    <property type="entry name" value="WalR-like"/>
</dbReference>
<dbReference type="InterPro" id="IPR001789">
    <property type="entry name" value="Sig_transdc_resp-reg_receiver"/>
</dbReference>
<dbReference type="EMBL" id="CP027169">
    <property type="protein sequence ID" value="AVK04590.1"/>
    <property type="molecule type" value="Genomic_DNA"/>
</dbReference>
<dbReference type="PANTHER" id="PTHR43214">
    <property type="entry name" value="TWO-COMPONENT RESPONSE REGULATOR"/>
    <property type="match status" value="1"/>
</dbReference>
<reference evidence="3 4" key="1">
    <citation type="submission" date="2018-02" db="EMBL/GenBank/DDBJ databases">
        <title>FDA/CDC Antimicrobial Resistant Isolate Bank Genome Sequencing.</title>
        <authorList>
            <person name="Benahmed F.H."/>
            <person name="Lutgring J.D."/>
            <person name="Yoo B."/>
            <person name="Machado M."/>
            <person name="Brown A."/>
            <person name="McAllister G."/>
            <person name="Perry A."/>
            <person name="Halpin A.L."/>
            <person name="Vavikolanu K."/>
            <person name="Ott S."/>
            <person name="Zhao X."/>
            <person name="Tallon L.J."/>
            <person name="Sadzewicz L."/>
            <person name="Aluvathingal J."/>
            <person name="Nadendla S."/>
            <person name="Voskania-kordi A."/>
            <person name="Simonyan V."/>
            <person name="Patel J."/>
            <person name="Shawar R.M."/>
        </authorList>
    </citation>
    <scope>NUCLEOTIDE SEQUENCE [LARGE SCALE GENOMIC DNA]</scope>
    <source>
        <strain evidence="3 4">AR_0356</strain>
    </source>
</reference>
<accession>A0A2R3IRR0</accession>
<evidence type="ECO:0000313" key="3">
    <source>
        <dbReference type="EMBL" id="AVK04590.1"/>
    </source>
</evidence>
<name>A0A2R3IRR0_9PSED</name>
<dbReference type="Gene3D" id="3.40.50.2300">
    <property type="match status" value="1"/>
</dbReference>
<dbReference type="CDD" id="cd06170">
    <property type="entry name" value="LuxR_C_like"/>
    <property type="match status" value="1"/>
</dbReference>
<evidence type="ECO:0000256" key="1">
    <source>
        <dbReference type="ARBA" id="ARBA00022553"/>
    </source>
</evidence>
<dbReference type="PANTHER" id="PTHR43214:SF17">
    <property type="entry name" value="TRANSCRIPTIONAL REGULATORY PROTEIN RCSB"/>
    <property type="match status" value="1"/>
</dbReference>
<dbReference type="CDD" id="cd17535">
    <property type="entry name" value="REC_NarL-like"/>
    <property type="match status" value="1"/>
</dbReference>
<dbReference type="SUPFAM" id="SSF46894">
    <property type="entry name" value="C-terminal effector domain of the bipartite response regulators"/>
    <property type="match status" value="1"/>
</dbReference>
<evidence type="ECO:0000256" key="2">
    <source>
        <dbReference type="ARBA" id="ARBA00023125"/>
    </source>
</evidence>
<dbReference type="InterPro" id="IPR011006">
    <property type="entry name" value="CheY-like_superfamily"/>
</dbReference>
<protein>
    <submittedName>
        <fullName evidence="3">Sigma-70, region 4 family protein</fullName>
    </submittedName>
</protein>
<dbReference type="InterPro" id="IPR000792">
    <property type="entry name" value="Tscrpt_reg_LuxR_C"/>
</dbReference>
<dbReference type="Proteomes" id="UP000238390">
    <property type="component" value="Chromosome"/>
</dbReference>
<dbReference type="AlphaFoldDB" id="A0A2R3IRR0"/>